<dbReference type="GO" id="GO:0016020">
    <property type="term" value="C:membrane"/>
    <property type="evidence" value="ECO:0007669"/>
    <property type="project" value="UniProtKB-SubCell"/>
</dbReference>
<keyword evidence="2 5" id="KW-0812">Transmembrane</keyword>
<dbReference type="InterPro" id="IPR038050">
    <property type="entry name" value="Neuro_actylchol_rec"/>
</dbReference>
<evidence type="ECO:0000256" key="4">
    <source>
        <dbReference type="ARBA" id="ARBA00023136"/>
    </source>
</evidence>
<dbReference type="InterPro" id="IPR036734">
    <property type="entry name" value="Neur_chan_lig-bd_sf"/>
</dbReference>
<dbReference type="SUPFAM" id="SSF90112">
    <property type="entry name" value="Neurotransmitter-gated ion-channel transmembrane pore"/>
    <property type="match status" value="1"/>
</dbReference>
<feature type="non-terminal residue" evidence="8">
    <location>
        <position position="235"/>
    </location>
</feature>
<feature type="transmembrane region" description="Helical" evidence="5">
    <location>
        <begin position="204"/>
        <end position="221"/>
    </location>
</feature>
<dbReference type="InterPro" id="IPR006029">
    <property type="entry name" value="Neurotrans-gated_channel_TM"/>
</dbReference>
<evidence type="ECO:0000256" key="5">
    <source>
        <dbReference type="SAM" id="Phobius"/>
    </source>
</evidence>
<evidence type="ECO:0000313" key="9">
    <source>
        <dbReference type="Proteomes" id="UP001626550"/>
    </source>
</evidence>
<keyword evidence="4 5" id="KW-0472">Membrane</keyword>
<dbReference type="EMBL" id="JBJKFK010002162">
    <property type="protein sequence ID" value="KAL3311536.1"/>
    <property type="molecule type" value="Genomic_DNA"/>
</dbReference>
<evidence type="ECO:0000256" key="2">
    <source>
        <dbReference type="ARBA" id="ARBA00022692"/>
    </source>
</evidence>
<dbReference type="Pfam" id="PF02932">
    <property type="entry name" value="Neur_chan_memb"/>
    <property type="match status" value="1"/>
</dbReference>
<sequence>MIQLSSADFNNHGFLAHDFVTVTAEGEVMWFVSAMLKTTCRVDISMFPFDEQICEMQFGSWLHSKDELEYVFLPIGESYDKVNLTGCDQARMVNRALNVSYYRDTDWNLTNATVHYEARSTDHFAAWEAGSGSGMSSPEDQRFQRQDIVTGQMITIPDQRDFVLRIRIKRRSLYYIWNIIVPCVMLSVLTIVTFMTPVESGEKIQLGLSVFLAFSMFMMLISKCIPPTAEEIPII</sequence>
<feature type="transmembrane region" description="Helical" evidence="5">
    <location>
        <begin position="174"/>
        <end position="198"/>
    </location>
</feature>
<evidence type="ECO:0000259" key="7">
    <source>
        <dbReference type="Pfam" id="PF02932"/>
    </source>
</evidence>
<proteinExistence type="predicted"/>
<keyword evidence="3 5" id="KW-1133">Transmembrane helix</keyword>
<dbReference type="InterPro" id="IPR018000">
    <property type="entry name" value="Neurotransmitter_ion_chnl_CS"/>
</dbReference>
<dbReference type="PROSITE" id="PS00236">
    <property type="entry name" value="NEUROTR_ION_CHANNEL"/>
    <property type="match status" value="1"/>
</dbReference>
<keyword evidence="9" id="KW-1185">Reference proteome</keyword>
<reference evidence="8 9" key="1">
    <citation type="submission" date="2024-11" db="EMBL/GenBank/DDBJ databases">
        <title>Adaptive evolution of stress response genes in parasites aligns with host niche diversity.</title>
        <authorList>
            <person name="Hahn C."/>
            <person name="Resl P."/>
        </authorList>
    </citation>
    <scope>NUCLEOTIDE SEQUENCE [LARGE SCALE GENOMIC DNA]</scope>
    <source>
        <strain evidence="8">EGGRZ-B1_66</strain>
        <tissue evidence="8">Body</tissue>
    </source>
</reference>
<dbReference type="InterPro" id="IPR036719">
    <property type="entry name" value="Neuro-gated_channel_TM_sf"/>
</dbReference>
<feature type="domain" description="Neurotransmitter-gated ion-channel ligand-binding" evidence="6">
    <location>
        <begin position="17"/>
        <end position="77"/>
    </location>
</feature>
<dbReference type="PANTHER" id="PTHR18945">
    <property type="entry name" value="NEUROTRANSMITTER GATED ION CHANNEL"/>
    <property type="match status" value="1"/>
</dbReference>
<evidence type="ECO:0000256" key="1">
    <source>
        <dbReference type="ARBA" id="ARBA00004141"/>
    </source>
</evidence>
<evidence type="ECO:0000259" key="6">
    <source>
        <dbReference type="Pfam" id="PF02931"/>
    </source>
</evidence>
<name>A0ABD2PVQ5_9PLAT</name>
<dbReference type="InterPro" id="IPR006202">
    <property type="entry name" value="Neur_chan_lig-bd"/>
</dbReference>
<protein>
    <submittedName>
        <fullName evidence="8">Neuronal acetylcholine receptor subunit alpha-3</fullName>
    </submittedName>
</protein>
<organism evidence="8 9">
    <name type="scientific">Cichlidogyrus casuarinus</name>
    <dbReference type="NCBI Taxonomy" id="1844966"/>
    <lineage>
        <taxon>Eukaryota</taxon>
        <taxon>Metazoa</taxon>
        <taxon>Spiralia</taxon>
        <taxon>Lophotrochozoa</taxon>
        <taxon>Platyhelminthes</taxon>
        <taxon>Monogenea</taxon>
        <taxon>Monopisthocotylea</taxon>
        <taxon>Dactylogyridea</taxon>
        <taxon>Ancyrocephalidae</taxon>
        <taxon>Cichlidogyrus</taxon>
    </lineage>
</organism>
<dbReference type="Gene3D" id="1.20.58.390">
    <property type="entry name" value="Neurotransmitter-gated ion-channel transmembrane domain"/>
    <property type="match status" value="1"/>
</dbReference>
<gene>
    <name evidence="8" type="primary">CHRNA3_4</name>
    <name evidence="8" type="ORF">Ciccas_009883</name>
</gene>
<dbReference type="Pfam" id="PF02931">
    <property type="entry name" value="Neur_chan_LBD"/>
    <property type="match status" value="1"/>
</dbReference>
<feature type="domain" description="Neurotransmitter-gated ion-channel transmembrane" evidence="7">
    <location>
        <begin position="179"/>
        <end position="235"/>
    </location>
</feature>
<comment type="caution">
    <text evidence="8">The sequence shown here is derived from an EMBL/GenBank/DDBJ whole genome shotgun (WGS) entry which is preliminary data.</text>
</comment>
<dbReference type="Proteomes" id="UP001626550">
    <property type="component" value="Unassembled WGS sequence"/>
</dbReference>
<accession>A0ABD2PVQ5</accession>
<dbReference type="AlphaFoldDB" id="A0ABD2PVQ5"/>
<evidence type="ECO:0000256" key="3">
    <source>
        <dbReference type="ARBA" id="ARBA00022989"/>
    </source>
</evidence>
<dbReference type="CDD" id="cd19051">
    <property type="entry name" value="LGIC_TM_cation"/>
    <property type="match status" value="1"/>
</dbReference>
<dbReference type="Gene3D" id="2.70.170.10">
    <property type="entry name" value="Neurotransmitter-gated ion-channel ligand-binding domain"/>
    <property type="match status" value="1"/>
</dbReference>
<keyword evidence="8" id="KW-0675">Receptor</keyword>
<dbReference type="SUPFAM" id="SSF63712">
    <property type="entry name" value="Nicotinic receptor ligand binding domain-like"/>
    <property type="match status" value="1"/>
</dbReference>
<dbReference type="InterPro" id="IPR006201">
    <property type="entry name" value="Neur_channel"/>
</dbReference>
<evidence type="ECO:0000313" key="8">
    <source>
        <dbReference type="EMBL" id="KAL3311536.1"/>
    </source>
</evidence>
<comment type="subcellular location">
    <subcellularLocation>
        <location evidence="1">Membrane</location>
        <topology evidence="1">Multi-pass membrane protein</topology>
    </subcellularLocation>
</comment>